<gene>
    <name evidence="1" type="ORF">METZ01_LOCUS492603</name>
</gene>
<dbReference type="AlphaFoldDB" id="A0A383D653"/>
<sequence>MPLWGTTHDAVTNKPKFLPTDEDSKYTRADCYATNSGWVMQAGHVSSGNGNTSADPEVLVAIGGLAGTSATTGLKVPTVTNMRFVIGTAAATDLTAGSSSQTIQVEITWDEGVTVATSNPTLVIANGNQGSGSGRGPYTLVYTATGSTANRKRFILASQTIAEDDILTIGGANIVLANSSTISDTVVGGTTVAASLVLSGLTAVTHTVLA</sequence>
<proteinExistence type="predicted"/>
<protein>
    <submittedName>
        <fullName evidence="1">Uncharacterized protein</fullName>
    </submittedName>
</protein>
<name>A0A383D653_9ZZZZ</name>
<organism evidence="1">
    <name type="scientific">marine metagenome</name>
    <dbReference type="NCBI Taxonomy" id="408172"/>
    <lineage>
        <taxon>unclassified sequences</taxon>
        <taxon>metagenomes</taxon>
        <taxon>ecological metagenomes</taxon>
    </lineage>
</organism>
<evidence type="ECO:0000313" key="1">
    <source>
        <dbReference type="EMBL" id="SVE39749.1"/>
    </source>
</evidence>
<reference evidence="1" key="1">
    <citation type="submission" date="2018-05" db="EMBL/GenBank/DDBJ databases">
        <authorList>
            <person name="Lanie J.A."/>
            <person name="Ng W.-L."/>
            <person name="Kazmierczak K.M."/>
            <person name="Andrzejewski T.M."/>
            <person name="Davidsen T.M."/>
            <person name="Wayne K.J."/>
            <person name="Tettelin H."/>
            <person name="Glass J.I."/>
            <person name="Rusch D."/>
            <person name="Podicherti R."/>
            <person name="Tsui H.-C.T."/>
            <person name="Winkler M.E."/>
        </authorList>
    </citation>
    <scope>NUCLEOTIDE SEQUENCE</scope>
</reference>
<dbReference type="EMBL" id="UINC01214494">
    <property type="protein sequence ID" value="SVE39749.1"/>
    <property type="molecule type" value="Genomic_DNA"/>
</dbReference>
<accession>A0A383D653</accession>